<dbReference type="Proteomes" id="UP000184291">
    <property type="component" value="Unassembled WGS sequence"/>
</dbReference>
<dbReference type="GO" id="GO:0140359">
    <property type="term" value="F:ABC-type transporter activity"/>
    <property type="evidence" value="ECO:0007669"/>
    <property type="project" value="InterPro"/>
</dbReference>
<feature type="transmembrane region" description="Helical" evidence="6">
    <location>
        <begin position="59"/>
        <end position="77"/>
    </location>
</feature>
<evidence type="ECO:0000256" key="3">
    <source>
        <dbReference type="ARBA" id="ARBA00022989"/>
    </source>
</evidence>
<feature type="transmembrane region" description="Helical" evidence="6">
    <location>
        <begin position="156"/>
        <end position="178"/>
    </location>
</feature>
<feature type="transmembrane region" description="Helical" evidence="6">
    <location>
        <begin position="130"/>
        <end position="149"/>
    </location>
</feature>
<organism evidence="8 9">
    <name type="scientific">Actinomyces glycerinitolerans</name>
    <dbReference type="NCBI Taxonomy" id="1892869"/>
    <lineage>
        <taxon>Bacteria</taxon>
        <taxon>Bacillati</taxon>
        <taxon>Actinomycetota</taxon>
        <taxon>Actinomycetes</taxon>
        <taxon>Actinomycetales</taxon>
        <taxon>Actinomycetaceae</taxon>
        <taxon>Actinomyces</taxon>
    </lineage>
</organism>
<dbReference type="PRINTS" id="PR00164">
    <property type="entry name" value="ABC2TRNSPORT"/>
</dbReference>
<dbReference type="PANTHER" id="PTHR43229">
    <property type="entry name" value="NODULATION PROTEIN J"/>
    <property type="match status" value="1"/>
</dbReference>
<protein>
    <recommendedName>
        <fullName evidence="6">Transport permease protein</fullName>
    </recommendedName>
</protein>
<dbReference type="OrthoDB" id="63188at2"/>
<comment type="subcellular location">
    <subcellularLocation>
        <location evidence="6">Cell membrane</location>
        <topology evidence="6">Multi-pass membrane protein</topology>
    </subcellularLocation>
    <subcellularLocation>
        <location evidence="1">Membrane</location>
        <topology evidence="1">Multi-pass membrane protein</topology>
    </subcellularLocation>
</comment>
<dbReference type="PANTHER" id="PTHR43229:SF2">
    <property type="entry name" value="NODULATION PROTEIN J"/>
    <property type="match status" value="1"/>
</dbReference>
<dbReference type="STRING" id="1892869.ACGLYG10_2994"/>
<evidence type="ECO:0000313" key="9">
    <source>
        <dbReference type="Proteomes" id="UP000184291"/>
    </source>
</evidence>
<dbReference type="GO" id="GO:0046677">
    <property type="term" value="P:response to antibiotic"/>
    <property type="evidence" value="ECO:0007669"/>
    <property type="project" value="UniProtKB-KW"/>
</dbReference>
<gene>
    <name evidence="8" type="ORF">ACGLYG10_2994</name>
</gene>
<keyword evidence="3 6" id="KW-1133">Transmembrane helix</keyword>
<evidence type="ECO:0000256" key="6">
    <source>
        <dbReference type="RuleBase" id="RU361157"/>
    </source>
</evidence>
<feature type="domain" description="ABC transmembrane type-2" evidence="7">
    <location>
        <begin position="20"/>
        <end position="247"/>
    </location>
</feature>
<keyword evidence="4 6" id="KW-0472">Membrane</keyword>
<feature type="transmembrane region" description="Helical" evidence="6">
    <location>
        <begin position="98"/>
        <end position="124"/>
    </location>
</feature>
<dbReference type="InterPro" id="IPR051784">
    <property type="entry name" value="Nod_factor_ABC_transporter"/>
</dbReference>
<feature type="transmembrane region" description="Helical" evidence="6">
    <location>
        <begin position="222"/>
        <end position="241"/>
    </location>
</feature>
<evidence type="ECO:0000256" key="5">
    <source>
        <dbReference type="ARBA" id="ARBA00023251"/>
    </source>
</evidence>
<keyword evidence="5" id="KW-0046">Antibiotic resistance</keyword>
<keyword evidence="2 6" id="KW-0812">Transmembrane</keyword>
<evidence type="ECO:0000256" key="2">
    <source>
        <dbReference type="ARBA" id="ARBA00022692"/>
    </source>
</evidence>
<dbReference type="PROSITE" id="PS51012">
    <property type="entry name" value="ABC_TM2"/>
    <property type="match status" value="1"/>
</dbReference>
<dbReference type="PIRSF" id="PIRSF006648">
    <property type="entry name" value="DrrB"/>
    <property type="match status" value="1"/>
</dbReference>
<comment type="similarity">
    <text evidence="6">Belongs to the ABC-2 integral membrane protein family.</text>
</comment>
<dbReference type="InterPro" id="IPR000412">
    <property type="entry name" value="ABC_2_transport"/>
</dbReference>
<evidence type="ECO:0000259" key="7">
    <source>
        <dbReference type="PROSITE" id="PS51012"/>
    </source>
</evidence>
<accession>A0A1M4S3M4</accession>
<dbReference type="RefSeq" id="WP_073333672.1">
    <property type="nucleotide sequence ID" value="NZ_FQTT01000015.1"/>
</dbReference>
<dbReference type="GO" id="GO:0043190">
    <property type="term" value="C:ATP-binding cassette (ABC) transporter complex"/>
    <property type="evidence" value="ECO:0007669"/>
    <property type="project" value="InterPro"/>
</dbReference>
<keyword evidence="6" id="KW-0813">Transport</keyword>
<feature type="transmembrane region" description="Helical" evidence="6">
    <location>
        <begin position="20"/>
        <end position="39"/>
    </location>
</feature>
<dbReference type="Pfam" id="PF01061">
    <property type="entry name" value="ABC2_membrane"/>
    <property type="match status" value="1"/>
</dbReference>
<evidence type="ECO:0000256" key="1">
    <source>
        <dbReference type="ARBA" id="ARBA00004141"/>
    </source>
</evidence>
<evidence type="ECO:0000313" key="8">
    <source>
        <dbReference type="EMBL" id="SHE26740.1"/>
    </source>
</evidence>
<keyword evidence="6" id="KW-1003">Cell membrane</keyword>
<reference evidence="9" key="1">
    <citation type="submission" date="2016-09" db="EMBL/GenBank/DDBJ databases">
        <authorList>
            <person name="Strepis N."/>
        </authorList>
    </citation>
    <scope>NUCLEOTIDE SEQUENCE [LARGE SCALE GENOMIC DNA]</scope>
</reference>
<dbReference type="InterPro" id="IPR013525">
    <property type="entry name" value="ABC2_TM"/>
</dbReference>
<evidence type="ECO:0000256" key="4">
    <source>
        <dbReference type="ARBA" id="ARBA00023136"/>
    </source>
</evidence>
<dbReference type="AlphaFoldDB" id="A0A1M4S3M4"/>
<name>A0A1M4S3M4_9ACTO</name>
<keyword evidence="9" id="KW-1185">Reference proteome</keyword>
<sequence>MTPFKALTVSLARTNLRDPATMFFSYVFPPALLVVLALTMGDQPGMDGHDIVDLISPNVMGFGVAFVGMFAGAVTIVEWRENGVGRVLRSAPMTVSSILASALAVAVASALVQAVLVVLTGFLPAVGVTLSPWAILTVVPVFLGTLVFYSLGMLVGLVLPTVTAVSLAVMIMLLPMGFTSGAVLPLKILPGWMQTLANFLPLTYLLDALRWPLTGVAEPSDALIGLGVTGVVGAALFWAATKLMRWT</sequence>
<dbReference type="EMBL" id="FQTT01000015">
    <property type="protein sequence ID" value="SHE26740.1"/>
    <property type="molecule type" value="Genomic_DNA"/>
</dbReference>
<proteinExistence type="inferred from homology"/>
<dbReference type="InterPro" id="IPR047817">
    <property type="entry name" value="ABC2_TM_bact-type"/>
</dbReference>